<evidence type="ECO:0000256" key="1">
    <source>
        <dbReference type="SAM" id="SignalP"/>
    </source>
</evidence>
<gene>
    <name evidence="2" type="ORF">DEU50_11550</name>
</gene>
<feature type="signal peptide" evidence="1">
    <location>
        <begin position="1"/>
        <end position="24"/>
    </location>
</feature>
<organism evidence="2 3">
    <name type="scientific">Aeromonas salmonicida</name>
    <dbReference type="NCBI Taxonomy" id="645"/>
    <lineage>
        <taxon>Bacteria</taxon>
        <taxon>Pseudomonadati</taxon>
        <taxon>Pseudomonadota</taxon>
        <taxon>Gammaproteobacteria</taxon>
        <taxon>Aeromonadales</taxon>
        <taxon>Aeromonadaceae</taxon>
        <taxon>Aeromonas</taxon>
    </lineage>
</organism>
<reference evidence="2 3" key="1">
    <citation type="submission" date="2018-06" db="EMBL/GenBank/DDBJ databases">
        <title>Freshwater and sediment microbial communities from various areas in North America, analyzing microbe dynamics in response to fracking.</title>
        <authorList>
            <person name="Lamendella R."/>
        </authorList>
    </citation>
    <scope>NUCLEOTIDE SEQUENCE [LARGE SCALE GENOMIC DNA]</scope>
    <source>
        <strain evidence="2 3">17</strain>
    </source>
</reference>
<protein>
    <submittedName>
        <fullName evidence="2">Uncharacterized protein</fullName>
    </submittedName>
</protein>
<dbReference type="EMBL" id="QLLM01000015">
    <property type="protein sequence ID" value="RAJ01881.1"/>
    <property type="molecule type" value="Genomic_DNA"/>
</dbReference>
<feature type="chain" id="PRO_5043555994" evidence="1">
    <location>
        <begin position="25"/>
        <end position="238"/>
    </location>
</feature>
<evidence type="ECO:0000313" key="3">
    <source>
        <dbReference type="Proteomes" id="UP000249422"/>
    </source>
</evidence>
<proteinExistence type="predicted"/>
<comment type="caution">
    <text evidence="2">The sequence shown here is derived from an EMBL/GenBank/DDBJ whole genome shotgun (WGS) entry which is preliminary data.</text>
</comment>
<name>A0AAX1PFL1_AERSA</name>
<keyword evidence="1" id="KW-0732">Signal</keyword>
<sequence length="238" mass="26373">MHRNIMRNTVTALTLGLCSLPSLAASLAEQFTLIDRGAESALDTRLFSHDGVEIKAWIDGVPVIIAVPIMNEQGKLQGESRYYFKGGKLFGVREPAAQFAFDEQGKLTHWLDNKGQPAEFVSKISMQQREAWLTKRSADLARLFAISPAEQKASSGSVKLKGAELTHWLCNGKLMDLARGDKVTFEQKTFKVSESGIEGEVSLRQDKGWQDLNLKCDVQGTQVTRLTWQPLPGANKPQ</sequence>
<accession>A0AAX1PFL1</accession>
<dbReference type="AlphaFoldDB" id="A0AAX1PFL1"/>
<evidence type="ECO:0000313" key="2">
    <source>
        <dbReference type="EMBL" id="RAJ01881.1"/>
    </source>
</evidence>
<dbReference type="Proteomes" id="UP000249422">
    <property type="component" value="Unassembled WGS sequence"/>
</dbReference>